<keyword evidence="3 6" id="KW-0812">Transmembrane</keyword>
<feature type="transmembrane region" description="Helical" evidence="6">
    <location>
        <begin position="184"/>
        <end position="204"/>
    </location>
</feature>
<evidence type="ECO:0000256" key="3">
    <source>
        <dbReference type="ARBA" id="ARBA00022692"/>
    </source>
</evidence>
<keyword evidence="9" id="KW-1185">Reference proteome</keyword>
<dbReference type="PANTHER" id="PTHR32322:SF18">
    <property type="entry name" value="S-ADENOSYLMETHIONINE_S-ADENOSYLHOMOCYSTEINE TRANSPORTER"/>
    <property type="match status" value="1"/>
</dbReference>
<dbReference type="Pfam" id="PF00892">
    <property type="entry name" value="EamA"/>
    <property type="match status" value="2"/>
</dbReference>
<dbReference type="KEGG" id="sazo:D1868_09055"/>
<feature type="transmembrane region" description="Helical" evidence="6">
    <location>
        <begin position="213"/>
        <end position="234"/>
    </location>
</feature>
<feature type="domain" description="EamA" evidence="7">
    <location>
        <begin position="1"/>
        <end position="115"/>
    </location>
</feature>
<dbReference type="GO" id="GO:0005886">
    <property type="term" value="C:plasma membrane"/>
    <property type="evidence" value="ECO:0007669"/>
    <property type="project" value="UniProtKB-SubCell"/>
</dbReference>
<feature type="transmembrane region" description="Helical" evidence="6">
    <location>
        <begin position="240"/>
        <end position="258"/>
    </location>
</feature>
<dbReference type="OrthoDB" id="17861at2157"/>
<evidence type="ECO:0000313" key="8">
    <source>
        <dbReference type="EMBL" id="QGR20553.1"/>
    </source>
</evidence>
<feature type="transmembrane region" description="Helical" evidence="6">
    <location>
        <begin position="75"/>
        <end position="95"/>
    </location>
</feature>
<evidence type="ECO:0000256" key="6">
    <source>
        <dbReference type="SAM" id="Phobius"/>
    </source>
</evidence>
<feature type="transmembrane region" description="Helical" evidence="6">
    <location>
        <begin position="128"/>
        <end position="147"/>
    </location>
</feature>
<organism evidence="8 9">
    <name type="scientific">Stygiolobus azoricus</name>
    <dbReference type="NCBI Taxonomy" id="41675"/>
    <lineage>
        <taxon>Archaea</taxon>
        <taxon>Thermoproteota</taxon>
        <taxon>Thermoprotei</taxon>
        <taxon>Sulfolobales</taxon>
        <taxon>Sulfolobaceae</taxon>
        <taxon>Stygiolobus</taxon>
    </lineage>
</organism>
<keyword evidence="2" id="KW-1003">Cell membrane</keyword>
<keyword evidence="4 6" id="KW-1133">Transmembrane helix</keyword>
<evidence type="ECO:0000256" key="2">
    <source>
        <dbReference type="ARBA" id="ARBA00022475"/>
    </source>
</evidence>
<accession>A0A650CS02</accession>
<evidence type="ECO:0000256" key="4">
    <source>
        <dbReference type="ARBA" id="ARBA00022989"/>
    </source>
</evidence>
<feature type="transmembrane region" description="Helical" evidence="6">
    <location>
        <begin position="159"/>
        <end position="178"/>
    </location>
</feature>
<dbReference type="InterPro" id="IPR000620">
    <property type="entry name" value="EamA_dom"/>
</dbReference>
<dbReference type="EMBL" id="CP045483">
    <property type="protein sequence ID" value="QGR20553.1"/>
    <property type="molecule type" value="Genomic_DNA"/>
</dbReference>
<comment type="subcellular location">
    <subcellularLocation>
        <location evidence="1">Cell membrane</location>
        <topology evidence="1">Multi-pass membrane protein</topology>
    </subcellularLocation>
</comment>
<evidence type="ECO:0000256" key="5">
    <source>
        <dbReference type="ARBA" id="ARBA00023136"/>
    </source>
</evidence>
<dbReference type="Proteomes" id="UP000423396">
    <property type="component" value="Chromosome"/>
</dbReference>
<feature type="transmembrane region" description="Helical" evidence="6">
    <location>
        <begin position="102"/>
        <end position="122"/>
    </location>
</feature>
<protein>
    <submittedName>
        <fullName evidence="8">EamA family transporter</fullName>
    </submittedName>
</protein>
<keyword evidence="5 6" id="KW-0472">Membrane</keyword>
<feature type="transmembrane region" description="Helical" evidence="6">
    <location>
        <begin position="50"/>
        <end position="69"/>
    </location>
</feature>
<name>A0A650CS02_9CREN</name>
<gene>
    <name evidence="8" type="ORF">D1868_09055</name>
</gene>
<dbReference type="AlphaFoldDB" id="A0A650CS02"/>
<reference evidence="8 9" key="1">
    <citation type="submission" date="2019-10" db="EMBL/GenBank/DDBJ databases">
        <title>Genome Sequences from Six Type Strain Members of the Archaeal Family Sulfolobaceae: Acidianus ambivalens, Acidianus infernus, Metallosphaera prunae, Stygiolobus azoricus, Sulfolobus metallicus, and Sulfurisphaera ohwakuensis.</title>
        <authorList>
            <person name="Counts J.A."/>
            <person name="Kelly R.M."/>
        </authorList>
    </citation>
    <scope>NUCLEOTIDE SEQUENCE [LARGE SCALE GENOMIC DNA]</scope>
    <source>
        <strain evidence="8 9">FC6</strain>
    </source>
</reference>
<feature type="domain" description="EamA" evidence="7">
    <location>
        <begin position="125"/>
        <end position="257"/>
    </location>
</feature>
<sequence length="268" mass="28946">MLVWSSAYPLIKIALNYVSPILLAVIRLVTGGIILTVYGGGLSYGKKEMIGGLINVALFMLFLNFGVMLSVNPALSATLIYTQPIFLVILSAVFLGKKPTILQLLGTIIAISGAIYSAGITGFNLGSILSLIGGLIWAIGTLYYQVFLIEKDIIKLNSFMALFSALFLLPFTPINFYFKFNISGILVAVIIGITAQAIGFIAWFSSIKQLGPFLSSSLSLLVPAMSYLFSFIMLGEVPTFQQLLGTAIVLLGVFLTIISQKINRALPR</sequence>
<proteinExistence type="predicted"/>
<evidence type="ECO:0000259" key="7">
    <source>
        <dbReference type="Pfam" id="PF00892"/>
    </source>
</evidence>
<dbReference type="InterPro" id="IPR050638">
    <property type="entry name" value="AA-Vitamin_Transporters"/>
</dbReference>
<dbReference type="SUPFAM" id="SSF103481">
    <property type="entry name" value="Multidrug resistance efflux transporter EmrE"/>
    <property type="match status" value="2"/>
</dbReference>
<evidence type="ECO:0000256" key="1">
    <source>
        <dbReference type="ARBA" id="ARBA00004651"/>
    </source>
</evidence>
<evidence type="ECO:0000313" key="9">
    <source>
        <dbReference type="Proteomes" id="UP000423396"/>
    </source>
</evidence>
<dbReference type="InterPro" id="IPR037185">
    <property type="entry name" value="EmrE-like"/>
</dbReference>
<feature type="transmembrane region" description="Helical" evidence="6">
    <location>
        <begin position="20"/>
        <end position="38"/>
    </location>
</feature>
<dbReference type="PANTHER" id="PTHR32322">
    <property type="entry name" value="INNER MEMBRANE TRANSPORTER"/>
    <property type="match status" value="1"/>
</dbReference>